<gene>
    <name evidence="2" type="ORF">F0L74_09350</name>
</gene>
<dbReference type="PANTHER" id="PTHR35446">
    <property type="entry name" value="SI:CH211-175M2.5"/>
    <property type="match status" value="1"/>
</dbReference>
<dbReference type="Proteomes" id="UP000324611">
    <property type="component" value="Unassembled WGS sequence"/>
</dbReference>
<proteinExistence type="predicted"/>
<protein>
    <submittedName>
        <fullName evidence="2">Carboxymuconolactone decarboxylase family protein</fullName>
    </submittedName>
</protein>
<sequence>MQKMSNTTFKVPQREDVSPNNQAIFDNLKSALGMVPNLYATMAYSNTGLENYLNFQNGKTSLSKKEKEAINLVVSQVNGCNYCLSAHTLLGKMNGFTEEQTIEIRKGGAAFDSKLDALVKFTRDATINKGRVSEVTLTNFFNAGYTHASIVDVMIAIADKVVMNYIHNLTEVPIDFPLAAPLN</sequence>
<comment type="caution">
    <text evidence="2">The sequence shown here is derived from an EMBL/GenBank/DDBJ whole genome shotgun (WGS) entry which is preliminary data.</text>
</comment>
<accession>A0A5B2VSH8</accession>
<dbReference type="NCBIfam" id="TIGR00778">
    <property type="entry name" value="ahpD_dom"/>
    <property type="match status" value="1"/>
</dbReference>
<dbReference type="Pfam" id="PF02627">
    <property type="entry name" value="CMD"/>
    <property type="match status" value="1"/>
</dbReference>
<dbReference type="InterPro" id="IPR004675">
    <property type="entry name" value="AhpD_core"/>
</dbReference>
<name>A0A5B2VSH8_9BACT</name>
<dbReference type="InterPro" id="IPR029032">
    <property type="entry name" value="AhpD-like"/>
</dbReference>
<dbReference type="Gene3D" id="1.20.1290.10">
    <property type="entry name" value="AhpD-like"/>
    <property type="match status" value="1"/>
</dbReference>
<dbReference type="PANTHER" id="PTHR35446:SF3">
    <property type="entry name" value="CMD DOMAIN-CONTAINING PROTEIN"/>
    <property type="match status" value="1"/>
</dbReference>
<evidence type="ECO:0000313" key="2">
    <source>
        <dbReference type="EMBL" id="KAA2242723.1"/>
    </source>
</evidence>
<dbReference type="SUPFAM" id="SSF69118">
    <property type="entry name" value="AhpD-like"/>
    <property type="match status" value="1"/>
</dbReference>
<dbReference type="InterPro" id="IPR003779">
    <property type="entry name" value="CMD-like"/>
</dbReference>
<dbReference type="AlphaFoldDB" id="A0A5B2VSH8"/>
<reference evidence="2 3" key="1">
    <citation type="submission" date="2019-09" db="EMBL/GenBank/DDBJ databases">
        <title>Chitinophaga ginsengihumi sp. nov., isolated from soil of ginseng rhizosphere.</title>
        <authorList>
            <person name="Lee J."/>
        </authorList>
    </citation>
    <scope>NUCLEOTIDE SEQUENCE [LARGE SCALE GENOMIC DNA]</scope>
    <source>
        <strain evidence="2 3">BN140078</strain>
    </source>
</reference>
<dbReference type="GO" id="GO:0051920">
    <property type="term" value="F:peroxiredoxin activity"/>
    <property type="evidence" value="ECO:0007669"/>
    <property type="project" value="InterPro"/>
</dbReference>
<feature type="domain" description="Carboxymuconolactone decarboxylase-like" evidence="1">
    <location>
        <begin position="59"/>
        <end position="111"/>
    </location>
</feature>
<reference evidence="2 3" key="2">
    <citation type="submission" date="2019-09" db="EMBL/GenBank/DDBJ databases">
        <authorList>
            <person name="Jin C."/>
        </authorList>
    </citation>
    <scope>NUCLEOTIDE SEQUENCE [LARGE SCALE GENOMIC DNA]</scope>
    <source>
        <strain evidence="2 3">BN140078</strain>
    </source>
</reference>
<organism evidence="2 3">
    <name type="scientific">Chitinophaga agrisoli</name>
    <dbReference type="NCBI Taxonomy" id="2607653"/>
    <lineage>
        <taxon>Bacteria</taxon>
        <taxon>Pseudomonadati</taxon>
        <taxon>Bacteroidota</taxon>
        <taxon>Chitinophagia</taxon>
        <taxon>Chitinophagales</taxon>
        <taxon>Chitinophagaceae</taxon>
        <taxon>Chitinophaga</taxon>
    </lineage>
</organism>
<evidence type="ECO:0000259" key="1">
    <source>
        <dbReference type="Pfam" id="PF02627"/>
    </source>
</evidence>
<dbReference type="EMBL" id="VUOC01000002">
    <property type="protein sequence ID" value="KAA2242723.1"/>
    <property type="molecule type" value="Genomic_DNA"/>
</dbReference>
<keyword evidence="3" id="KW-1185">Reference proteome</keyword>
<evidence type="ECO:0000313" key="3">
    <source>
        <dbReference type="Proteomes" id="UP000324611"/>
    </source>
</evidence>